<evidence type="ECO:0000313" key="2">
    <source>
        <dbReference type="Proteomes" id="UP000005365"/>
    </source>
</evidence>
<reference evidence="1" key="1">
    <citation type="submission" date="2009-07" db="EMBL/GenBank/DDBJ databases">
        <authorList>
            <person name="Weinstock G."/>
            <person name="Sodergren E."/>
            <person name="Clifton S."/>
            <person name="Fulton L."/>
            <person name="Fulton B."/>
            <person name="Courtney L."/>
            <person name="Fronick C."/>
            <person name="Harrison M."/>
            <person name="Strong C."/>
            <person name="Farmer C."/>
            <person name="Delahaunty K."/>
            <person name="Markovic C."/>
            <person name="Hall O."/>
            <person name="Minx P."/>
            <person name="Tomlinson C."/>
            <person name="Mitreva M."/>
            <person name="Nelson J."/>
            <person name="Hou S."/>
            <person name="Wollam A."/>
            <person name="Pepin K.H."/>
            <person name="Johnson M."/>
            <person name="Bhonagiri V."/>
            <person name="Nash W.E."/>
            <person name="Warren W."/>
            <person name="Chinwalla A."/>
            <person name="Mardis E.R."/>
            <person name="Wilson R.K."/>
        </authorList>
    </citation>
    <scope>NUCLEOTIDE SEQUENCE [LARGE SCALE GENOMIC DNA]</scope>
    <source>
        <strain evidence="1">ATCC 29256</strain>
    </source>
</reference>
<proteinExistence type="predicted"/>
<dbReference type="Proteomes" id="UP000005365">
    <property type="component" value="Unassembled WGS sequence"/>
</dbReference>
<keyword evidence="2" id="KW-1185">Reference proteome</keyword>
<gene>
    <name evidence="1" type="ORF">NEISICOT_03606</name>
</gene>
<name>C6MAM4_NEISI</name>
<comment type="caution">
    <text evidence="1">The sequence shown here is derived from an EMBL/GenBank/DDBJ whole genome shotgun (WGS) entry which is preliminary data.</text>
</comment>
<dbReference type="EMBL" id="ACKO02000042">
    <property type="protein sequence ID" value="EET42663.1"/>
    <property type="molecule type" value="Genomic_DNA"/>
</dbReference>
<dbReference type="AlphaFoldDB" id="C6MAM4"/>
<organism evidence="1 2">
    <name type="scientific">Neisseria sicca ATCC 29256</name>
    <dbReference type="NCBI Taxonomy" id="547045"/>
    <lineage>
        <taxon>Bacteria</taxon>
        <taxon>Pseudomonadati</taxon>
        <taxon>Pseudomonadota</taxon>
        <taxon>Betaproteobacteria</taxon>
        <taxon>Neisseriales</taxon>
        <taxon>Neisseriaceae</taxon>
        <taxon>Neisseria</taxon>
    </lineage>
</organism>
<protein>
    <submittedName>
        <fullName evidence="1">Uncharacterized protein</fullName>
    </submittedName>
</protein>
<sequence>MEIRRDSINWHVKRNDLKEETAYYRYLDKQYQERKNRWLFE</sequence>
<accession>C6MAM4</accession>
<evidence type="ECO:0000313" key="1">
    <source>
        <dbReference type="EMBL" id="EET42663.1"/>
    </source>
</evidence>